<keyword evidence="6" id="KW-1185">Reference proteome</keyword>
<evidence type="ECO:0000313" key="5">
    <source>
        <dbReference type="EMBL" id="MFD3001169.1"/>
    </source>
</evidence>
<dbReference type="Pfam" id="PF08501">
    <property type="entry name" value="Shikimate_dh_N"/>
    <property type="match status" value="1"/>
</dbReference>
<dbReference type="Gene3D" id="3.40.50.10860">
    <property type="entry name" value="Leucine Dehydrogenase, chain A, domain 1"/>
    <property type="match status" value="1"/>
</dbReference>
<dbReference type="PANTHER" id="PTHR21089:SF1">
    <property type="entry name" value="BIFUNCTIONAL 3-DEHYDROQUINATE DEHYDRATASE_SHIKIMATE DEHYDROGENASE, CHLOROPLASTIC"/>
    <property type="match status" value="1"/>
</dbReference>
<dbReference type="Proteomes" id="UP001597641">
    <property type="component" value="Unassembled WGS sequence"/>
</dbReference>
<dbReference type="InterPro" id="IPR046346">
    <property type="entry name" value="Aminoacid_DH-like_N_sf"/>
</dbReference>
<evidence type="ECO:0000256" key="3">
    <source>
        <dbReference type="ARBA" id="ARBA00023141"/>
    </source>
</evidence>
<evidence type="ECO:0000256" key="1">
    <source>
        <dbReference type="ARBA" id="ARBA00004871"/>
    </source>
</evidence>
<reference evidence="6" key="1">
    <citation type="journal article" date="2019" name="Int. J. Syst. Evol. Microbiol.">
        <title>The Global Catalogue of Microorganisms (GCM) 10K type strain sequencing project: providing services to taxonomists for standard genome sequencing and annotation.</title>
        <authorList>
            <consortium name="The Broad Institute Genomics Platform"/>
            <consortium name="The Broad Institute Genome Sequencing Center for Infectious Disease"/>
            <person name="Wu L."/>
            <person name="Ma J."/>
        </authorList>
    </citation>
    <scope>NUCLEOTIDE SEQUENCE [LARGE SCALE GENOMIC DNA]</scope>
    <source>
        <strain evidence="6">KCTC 23984</strain>
    </source>
</reference>
<dbReference type="InterPro" id="IPR013708">
    <property type="entry name" value="Shikimate_DH-bd_N"/>
</dbReference>
<proteinExistence type="predicted"/>
<gene>
    <name evidence="5" type="ORF">ACFS7Z_12395</name>
</gene>
<evidence type="ECO:0000313" key="6">
    <source>
        <dbReference type="Proteomes" id="UP001597641"/>
    </source>
</evidence>
<keyword evidence="3" id="KW-0057">Aromatic amino acid biosynthesis</keyword>
<dbReference type="SUPFAM" id="SSF51735">
    <property type="entry name" value="NAD(P)-binding Rossmann-fold domains"/>
    <property type="match status" value="1"/>
</dbReference>
<keyword evidence="3" id="KW-0028">Amino-acid biosynthesis</keyword>
<dbReference type="SUPFAM" id="SSF53223">
    <property type="entry name" value="Aminoacid dehydrogenase-like, N-terminal domain"/>
    <property type="match status" value="1"/>
</dbReference>
<sequence>MLKFGLIGKKLGHSFSKKYFSEKFEREGIQDAQYELYELPEAQELKSLLKSEPELVGLNVTVPFKQDVIPLLDELEGTAAKIGAVNTIRINGGKTKGFNTDYIGFKSTLEEFYPPSERKQALVLGTGGAAKAVWAALDALQVPYKSVSRNPNQAKEELTYGQLTPTLFQAYNLIINTTPLGMYPHTDSLPDLPYNSLTGQHYLYDLVYNPEQTLFLKEGALAGAQICNGLDMLYRQADAAWAIWNS</sequence>
<dbReference type="RefSeq" id="WP_377484964.1">
    <property type="nucleotide sequence ID" value="NZ_JBHUOX010000008.1"/>
</dbReference>
<comment type="pathway">
    <text evidence="1">Metabolic intermediate biosynthesis; chorismate biosynthesis; chorismate from D-erythrose 4-phosphate and phosphoenolpyruvate: step 4/7.</text>
</comment>
<dbReference type="InterPro" id="IPR022893">
    <property type="entry name" value="Shikimate_DH_fam"/>
</dbReference>
<accession>A0ABW6BTS2</accession>
<organism evidence="5 6">
    <name type="scientific">Pontibacter toksunensis</name>
    <dbReference type="NCBI Taxonomy" id="1332631"/>
    <lineage>
        <taxon>Bacteria</taxon>
        <taxon>Pseudomonadati</taxon>
        <taxon>Bacteroidota</taxon>
        <taxon>Cytophagia</taxon>
        <taxon>Cytophagales</taxon>
        <taxon>Hymenobacteraceae</taxon>
        <taxon>Pontibacter</taxon>
    </lineage>
</organism>
<protein>
    <submittedName>
        <fullName evidence="5">Shikimate dehydrogenase family protein</fullName>
    </submittedName>
</protein>
<feature type="domain" description="Shikimate dehydrogenase substrate binding N-terminal" evidence="4">
    <location>
        <begin position="6"/>
        <end position="88"/>
    </location>
</feature>
<dbReference type="Gene3D" id="3.40.50.720">
    <property type="entry name" value="NAD(P)-binding Rossmann-like Domain"/>
    <property type="match status" value="1"/>
</dbReference>
<dbReference type="CDD" id="cd01065">
    <property type="entry name" value="NAD_bind_Shikimate_DH"/>
    <property type="match status" value="1"/>
</dbReference>
<evidence type="ECO:0000259" key="4">
    <source>
        <dbReference type="Pfam" id="PF08501"/>
    </source>
</evidence>
<comment type="caution">
    <text evidence="5">The sequence shown here is derived from an EMBL/GenBank/DDBJ whole genome shotgun (WGS) entry which is preliminary data.</text>
</comment>
<name>A0ABW6BTS2_9BACT</name>
<keyword evidence="2" id="KW-0560">Oxidoreductase</keyword>
<dbReference type="PANTHER" id="PTHR21089">
    <property type="entry name" value="SHIKIMATE DEHYDROGENASE"/>
    <property type="match status" value="1"/>
</dbReference>
<evidence type="ECO:0000256" key="2">
    <source>
        <dbReference type="ARBA" id="ARBA00023002"/>
    </source>
</evidence>
<dbReference type="InterPro" id="IPR036291">
    <property type="entry name" value="NAD(P)-bd_dom_sf"/>
</dbReference>
<dbReference type="EMBL" id="JBHUOX010000008">
    <property type="protein sequence ID" value="MFD3001169.1"/>
    <property type="molecule type" value="Genomic_DNA"/>
</dbReference>